<evidence type="ECO:0000256" key="3">
    <source>
        <dbReference type="ARBA" id="ARBA00022960"/>
    </source>
</evidence>
<dbReference type="Proteomes" id="UP000271678">
    <property type="component" value="Unassembled WGS sequence"/>
</dbReference>
<dbReference type="InterPro" id="IPR038063">
    <property type="entry name" value="Transpep_catalytic_dom"/>
</dbReference>
<dbReference type="CDD" id="cd16913">
    <property type="entry name" value="YkuD_like"/>
    <property type="match status" value="1"/>
</dbReference>
<dbReference type="Gene3D" id="2.60.40.3710">
    <property type="match status" value="1"/>
</dbReference>
<feature type="active site" description="Proton donor/acceptor" evidence="7">
    <location>
        <position position="385"/>
    </location>
</feature>
<evidence type="ECO:0000256" key="6">
    <source>
        <dbReference type="ARBA" id="ARBA00023316"/>
    </source>
</evidence>
<evidence type="ECO:0000313" key="11">
    <source>
        <dbReference type="Proteomes" id="UP000271678"/>
    </source>
</evidence>
<organism evidence="10 11">
    <name type="scientific">Flexivirga caeni</name>
    <dbReference type="NCBI Taxonomy" id="2294115"/>
    <lineage>
        <taxon>Bacteria</taxon>
        <taxon>Bacillati</taxon>
        <taxon>Actinomycetota</taxon>
        <taxon>Actinomycetes</taxon>
        <taxon>Micrococcales</taxon>
        <taxon>Dermacoccaceae</taxon>
        <taxon>Flexivirga</taxon>
    </lineage>
</organism>
<keyword evidence="2" id="KW-0808">Transferase</keyword>
<dbReference type="Pfam" id="PF17964">
    <property type="entry name" value="Big_10"/>
    <property type="match status" value="1"/>
</dbReference>
<keyword evidence="4 7" id="KW-0573">Peptidoglycan synthesis</keyword>
<evidence type="ECO:0000256" key="7">
    <source>
        <dbReference type="PROSITE-ProRule" id="PRU01373"/>
    </source>
</evidence>
<dbReference type="GO" id="GO:0071972">
    <property type="term" value="F:peptidoglycan L,D-transpeptidase activity"/>
    <property type="evidence" value="ECO:0007669"/>
    <property type="project" value="TreeGrafter"/>
</dbReference>
<dbReference type="Pfam" id="PF03734">
    <property type="entry name" value="YkuD"/>
    <property type="match status" value="1"/>
</dbReference>
<accession>A0A3M9MGX6</accession>
<dbReference type="Gene3D" id="2.40.440.10">
    <property type="entry name" value="L,D-transpeptidase catalytic domain-like"/>
    <property type="match status" value="1"/>
</dbReference>
<keyword evidence="3 7" id="KW-0133">Cell shape</keyword>
<keyword evidence="11" id="KW-1185">Reference proteome</keyword>
<dbReference type="InterPro" id="IPR050979">
    <property type="entry name" value="LD-transpeptidase"/>
</dbReference>
<dbReference type="GO" id="GO:0016746">
    <property type="term" value="F:acyltransferase activity"/>
    <property type="evidence" value="ECO:0007669"/>
    <property type="project" value="UniProtKB-KW"/>
</dbReference>
<evidence type="ECO:0000256" key="5">
    <source>
        <dbReference type="ARBA" id="ARBA00023315"/>
    </source>
</evidence>
<dbReference type="InterPro" id="IPR005490">
    <property type="entry name" value="LD_TPept_cat_dom"/>
</dbReference>
<feature type="domain" description="L,D-TPase catalytic" evidence="9">
    <location>
        <begin position="307"/>
        <end position="427"/>
    </location>
</feature>
<evidence type="ECO:0000256" key="4">
    <source>
        <dbReference type="ARBA" id="ARBA00022984"/>
    </source>
</evidence>
<dbReference type="GO" id="GO:0005576">
    <property type="term" value="C:extracellular region"/>
    <property type="evidence" value="ECO:0007669"/>
    <property type="project" value="TreeGrafter"/>
</dbReference>
<evidence type="ECO:0000256" key="1">
    <source>
        <dbReference type="ARBA" id="ARBA00004752"/>
    </source>
</evidence>
<name>A0A3M9MGX6_9MICO</name>
<comment type="pathway">
    <text evidence="1 7">Cell wall biogenesis; peptidoglycan biosynthesis.</text>
</comment>
<evidence type="ECO:0000256" key="8">
    <source>
        <dbReference type="SAM" id="MobiDB-lite"/>
    </source>
</evidence>
<dbReference type="AlphaFoldDB" id="A0A3M9MGX6"/>
<dbReference type="Gene3D" id="2.60.40.3780">
    <property type="match status" value="1"/>
</dbReference>
<keyword evidence="5" id="KW-0012">Acyltransferase</keyword>
<feature type="active site" description="Nucleophile" evidence="7">
    <location>
        <position position="403"/>
    </location>
</feature>
<dbReference type="GO" id="GO:0008360">
    <property type="term" value="P:regulation of cell shape"/>
    <property type="evidence" value="ECO:0007669"/>
    <property type="project" value="UniProtKB-UniRule"/>
</dbReference>
<evidence type="ECO:0000313" key="10">
    <source>
        <dbReference type="EMBL" id="RNI24820.1"/>
    </source>
</evidence>
<feature type="region of interest" description="Disordered" evidence="8">
    <location>
        <begin position="78"/>
        <end position="103"/>
    </location>
</feature>
<gene>
    <name evidence="10" type="ORF">EFY87_03775</name>
</gene>
<dbReference type="SUPFAM" id="SSF141523">
    <property type="entry name" value="L,D-transpeptidase catalytic domain-like"/>
    <property type="match status" value="1"/>
</dbReference>
<dbReference type="PANTHER" id="PTHR30582">
    <property type="entry name" value="L,D-TRANSPEPTIDASE"/>
    <property type="match status" value="1"/>
</dbReference>
<dbReference type="GO" id="GO:0071555">
    <property type="term" value="P:cell wall organization"/>
    <property type="evidence" value="ECO:0007669"/>
    <property type="project" value="UniProtKB-UniRule"/>
</dbReference>
<sequence length="457" mass="47768">MDRLKGFSMERSGGGCQQHSSLGCPCPPGLPGWRTYSGGLEGSIQWGFDVSAGLTRRVVVGGAFASAVLAGAAACGNPEAGSTSGGSGRAAGTDPARRSSGAPVPAAVTVAGGIRGGPVPFGAPVTLHSSAPLRSLTVTDTAGAVVGGDLSGNGTSWVSSGLVGPGETWSWTATTPAGAVSHGMVSSTAATLRVRVTANIGVGMTVGVAAPIVLGFGARVTDPATVQKNLQVLMRPAGSTGAWRKAVGSWAWLPDDAPNSTAHFRTKQYWPAHTQVHVIAPLAHLDFGGGVTGVQDFDWQFTVGRSQVVVADAAKHNLVIYRDGVKVATYPASYGLDSDPIRNTRSGINIVTSKHQTFEMKSTLFHYDEIEHWAVRFNDDGQFIHANPTTVRYQGTTNVSHGCINLSTPHAKAYYQSAIYGDPIEVSGTKVKLADTRTKLYDWALTWKQWTAMSAIH</sequence>
<evidence type="ECO:0000259" key="9">
    <source>
        <dbReference type="PROSITE" id="PS52029"/>
    </source>
</evidence>
<dbReference type="PROSITE" id="PS52029">
    <property type="entry name" value="LD_TPASE"/>
    <property type="match status" value="1"/>
</dbReference>
<keyword evidence="6 7" id="KW-0961">Cell wall biogenesis/degradation</keyword>
<evidence type="ECO:0000256" key="2">
    <source>
        <dbReference type="ARBA" id="ARBA00022679"/>
    </source>
</evidence>
<dbReference type="InterPro" id="IPR041280">
    <property type="entry name" value="Big_10"/>
</dbReference>
<proteinExistence type="predicted"/>
<comment type="caution">
    <text evidence="10">The sequence shown here is derived from an EMBL/GenBank/DDBJ whole genome shotgun (WGS) entry which is preliminary data.</text>
</comment>
<dbReference type="EMBL" id="RJJQ01000002">
    <property type="protein sequence ID" value="RNI24820.1"/>
    <property type="molecule type" value="Genomic_DNA"/>
</dbReference>
<dbReference type="GO" id="GO:0018104">
    <property type="term" value="P:peptidoglycan-protein cross-linking"/>
    <property type="evidence" value="ECO:0007669"/>
    <property type="project" value="TreeGrafter"/>
</dbReference>
<dbReference type="PANTHER" id="PTHR30582:SF2">
    <property type="entry name" value="L,D-TRANSPEPTIDASE YCIB-RELATED"/>
    <property type="match status" value="1"/>
</dbReference>
<feature type="region of interest" description="Disordered" evidence="8">
    <location>
        <begin position="1"/>
        <end position="21"/>
    </location>
</feature>
<dbReference type="UniPathway" id="UPA00219"/>
<protein>
    <submittedName>
        <fullName evidence="10">L,D-transpeptidase</fullName>
    </submittedName>
</protein>
<dbReference type="PROSITE" id="PS51257">
    <property type="entry name" value="PROKAR_LIPOPROTEIN"/>
    <property type="match status" value="1"/>
</dbReference>
<reference evidence="10 11" key="1">
    <citation type="submission" date="2018-11" db="EMBL/GenBank/DDBJ databases">
        <title>Draft genome of Simplicispira Flexivirga sp. BO-16.</title>
        <authorList>
            <person name="Im W.T."/>
        </authorList>
    </citation>
    <scope>NUCLEOTIDE SEQUENCE [LARGE SCALE GENOMIC DNA]</scope>
    <source>
        <strain evidence="10 11">BO-16</strain>
    </source>
</reference>